<comment type="caution">
    <text evidence="2">The sequence shown here is derived from an EMBL/GenBank/DDBJ whole genome shotgun (WGS) entry which is preliminary data.</text>
</comment>
<evidence type="ECO:0000313" key="2">
    <source>
        <dbReference type="EMBL" id="CAG2067203.1"/>
    </source>
</evidence>
<organism evidence="2 3">
    <name type="scientific">Timema podura</name>
    <name type="common">Walking stick</name>
    <dbReference type="NCBI Taxonomy" id="61482"/>
    <lineage>
        <taxon>Eukaryota</taxon>
        <taxon>Metazoa</taxon>
        <taxon>Ecdysozoa</taxon>
        <taxon>Arthropoda</taxon>
        <taxon>Hexapoda</taxon>
        <taxon>Insecta</taxon>
        <taxon>Pterygota</taxon>
        <taxon>Neoptera</taxon>
        <taxon>Polyneoptera</taxon>
        <taxon>Phasmatodea</taxon>
        <taxon>Timematodea</taxon>
        <taxon>Timematoidea</taxon>
        <taxon>Timematidae</taxon>
        <taxon>Timema</taxon>
    </lineage>
</organism>
<feature type="domain" description="CUB" evidence="1">
    <location>
        <begin position="2"/>
        <end position="75"/>
    </location>
</feature>
<evidence type="ECO:0000313" key="3">
    <source>
        <dbReference type="Proteomes" id="UP001153148"/>
    </source>
</evidence>
<sequence>MYYTDITGTVKSFNYGLTASTTAFGTRELVNLNYGVCVRMAEGYCSIQWSQSSSSLYTFTVSGDTGGLDTTVLGSSLNLV</sequence>
<gene>
    <name evidence="2" type="ORF">TPAB3V08_LOCUS14146</name>
</gene>
<name>A0ABN7PKH5_TIMPD</name>
<dbReference type="Pfam" id="PF26080">
    <property type="entry name" value="CUB_animal"/>
    <property type="match status" value="1"/>
</dbReference>
<dbReference type="InterPro" id="IPR058698">
    <property type="entry name" value="CUB_metazoa"/>
</dbReference>
<reference evidence="2" key="1">
    <citation type="submission" date="2021-03" db="EMBL/GenBank/DDBJ databases">
        <authorList>
            <person name="Tran Van P."/>
        </authorList>
    </citation>
    <scope>NUCLEOTIDE SEQUENCE</scope>
</reference>
<dbReference type="EMBL" id="CAJPIN010064847">
    <property type="protein sequence ID" value="CAG2067203.1"/>
    <property type="molecule type" value="Genomic_DNA"/>
</dbReference>
<keyword evidence="3" id="KW-1185">Reference proteome</keyword>
<protein>
    <recommendedName>
        <fullName evidence="1">CUB domain-containing protein</fullName>
    </recommendedName>
</protein>
<proteinExistence type="predicted"/>
<dbReference type="Proteomes" id="UP001153148">
    <property type="component" value="Unassembled WGS sequence"/>
</dbReference>
<evidence type="ECO:0000259" key="1">
    <source>
        <dbReference type="Pfam" id="PF26080"/>
    </source>
</evidence>
<accession>A0ABN7PKH5</accession>